<name>A0A1G2QDD9_9BACT</name>
<accession>A0A1G2QDD9</accession>
<comment type="caution">
    <text evidence="1">The sequence shown here is derived from an EMBL/GenBank/DDBJ whole genome shotgun (WGS) entry which is preliminary data.</text>
</comment>
<evidence type="ECO:0000313" key="2">
    <source>
        <dbReference type="Proteomes" id="UP000177043"/>
    </source>
</evidence>
<proteinExistence type="predicted"/>
<dbReference type="Proteomes" id="UP000177043">
    <property type="component" value="Unassembled WGS sequence"/>
</dbReference>
<evidence type="ECO:0000313" key="1">
    <source>
        <dbReference type="EMBL" id="OHA58109.1"/>
    </source>
</evidence>
<dbReference type="AlphaFoldDB" id="A0A1G2QDD9"/>
<organism evidence="1 2">
    <name type="scientific">Candidatus Vogelbacteria bacterium RIFOXYD1_FULL_44_32</name>
    <dbReference type="NCBI Taxonomy" id="1802438"/>
    <lineage>
        <taxon>Bacteria</taxon>
        <taxon>Candidatus Vogeliibacteriota</taxon>
    </lineage>
</organism>
<sequence length="144" mass="16191">MKIRKKWAVGLGVLVLFIGGYILANLNNSSEVFLRQEVVFLRSVYKSAGNWYLVVDKAETEPCANSLDCDQERGRSLAGLVTYTLPRHFEAKLFFKAKAKKVLLTPTRLASIIATDSFLQNTAFVLVLDKEQVVSLTEVYDPLF</sequence>
<dbReference type="STRING" id="1802438.A2571_03665"/>
<gene>
    <name evidence="1" type="ORF">A2571_03665</name>
</gene>
<protein>
    <submittedName>
        <fullName evidence="1">Uncharacterized protein</fullName>
    </submittedName>
</protein>
<reference evidence="1 2" key="1">
    <citation type="journal article" date="2016" name="Nat. Commun.">
        <title>Thousands of microbial genomes shed light on interconnected biogeochemical processes in an aquifer system.</title>
        <authorList>
            <person name="Anantharaman K."/>
            <person name="Brown C.T."/>
            <person name="Hug L.A."/>
            <person name="Sharon I."/>
            <person name="Castelle C.J."/>
            <person name="Probst A.J."/>
            <person name="Thomas B.C."/>
            <person name="Singh A."/>
            <person name="Wilkins M.J."/>
            <person name="Karaoz U."/>
            <person name="Brodie E.L."/>
            <person name="Williams K.H."/>
            <person name="Hubbard S.S."/>
            <person name="Banfield J.F."/>
        </authorList>
    </citation>
    <scope>NUCLEOTIDE SEQUENCE [LARGE SCALE GENOMIC DNA]</scope>
</reference>
<dbReference type="EMBL" id="MHTJ01000005">
    <property type="protein sequence ID" value="OHA58109.1"/>
    <property type="molecule type" value="Genomic_DNA"/>
</dbReference>